<feature type="domain" description="N-acetyltransferase" evidence="1">
    <location>
        <begin position="59"/>
        <end position="144"/>
    </location>
</feature>
<accession>A0A7H2BGR5</accession>
<keyword evidence="3" id="KW-1185">Reference proteome</keyword>
<dbReference type="Proteomes" id="UP000516404">
    <property type="component" value="Chromosome"/>
</dbReference>
<protein>
    <recommendedName>
        <fullName evidence="1">N-acetyltransferase domain-containing protein</fullName>
    </recommendedName>
</protein>
<organism evidence="2 3">
    <name type="scientific">Rothia terrae</name>
    <dbReference type="NCBI Taxonomy" id="396015"/>
    <lineage>
        <taxon>Bacteria</taxon>
        <taxon>Bacillati</taxon>
        <taxon>Actinomycetota</taxon>
        <taxon>Actinomycetes</taxon>
        <taxon>Micrococcales</taxon>
        <taxon>Micrococcaceae</taxon>
        <taxon>Rothia</taxon>
    </lineage>
</organism>
<dbReference type="Pfam" id="PF00583">
    <property type="entry name" value="Acetyltransf_1"/>
    <property type="match status" value="1"/>
</dbReference>
<evidence type="ECO:0000313" key="3">
    <source>
        <dbReference type="Proteomes" id="UP000516404"/>
    </source>
</evidence>
<dbReference type="Gene3D" id="3.40.630.30">
    <property type="match status" value="1"/>
</dbReference>
<dbReference type="EMBL" id="CP061539">
    <property type="protein sequence ID" value="QNV38861.1"/>
    <property type="molecule type" value="Genomic_DNA"/>
</dbReference>
<dbReference type="GO" id="GO:0016747">
    <property type="term" value="F:acyltransferase activity, transferring groups other than amino-acyl groups"/>
    <property type="evidence" value="ECO:0007669"/>
    <property type="project" value="InterPro"/>
</dbReference>
<sequence length="201" mass="22298">MNGDNGSWIGDYSKLQRVNDYLTPAALQNTGTALFFVPSATFFASSEMHVRAREQLSQSFNFRWLEPHEFEQFRDDRRFSNALGFSALRPDIHVLAAEKDGEIQAMAGASDDSELMCQIGIDVLEPLRGHGLAPVMVREVAQRVCETGKVPFYGTSPSHIVSQKVAINAGMEPAWYEFASTSLLDIDVDTPEQGLIEGRPE</sequence>
<dbReference type="KEGG" id="rter:IDM49_05890"/>
<name>A0A7H2BGR5_9MICC</name>
<dbReference type="SUPFAM" id="SSF55729">
    <property type="entry name" value="Acyl-CoA N-acyltransferases (Nat)"/>
    <property type="match status" value="1"/>
</dbReference>
<dbReference type="InterPro" id="IPR000182">
    <property type="entry name" value="GNAT_dom"/>
</dbReference>
<evidence type="ECO:0000259" key="1">
    <source>
        <dbReference type="Pfam" id="PF00583"/>
    </source>
</evidence>
<dbReference type="InterPro" id="IPR016181">
    <property type="entry name" value="Acyl_CoA_acyltransferase"/>
</dbReference>
<evidence type="ECO:0000313" key="2">
    <source>
        <dbReference type="EMBL" id="QNV38861.1"/>
    </source>
</evidence>
<reference evidence="2 3" key="1">
    <citation type="submission" date="2020-09" db="EMBL/GenBank/DDBJ databases">
        <title>Investigation of environmental microbes.</title>
        <authorList>
            <person name="Ou Y."/>
            <person name="Kang Q."/>
        </authorList>
    </citation>
    <scope>NUCLEOTIDE SEQUENCE [LARGE SCALE GENOMIC DNA]</scope>
    <source>
        <strain evidence="2 3">KJZ-14</strain>
    </source>
</reference>
<dbReference type="AlphaFoldDB" id="A0A7H2BGR5"/>
<gene>
    <name evidence="2" type="ORF">IDM49_05890</name>
</gene>
<proteinExistence type="predicted"/>